<feature type="transmembrane region" description="Helical" evidence="1">
    <location>
        <begin position="106"/>
        <end position="125"/>
    </location>
</feature>
<evidence type="ECO:0000256" key="1">
    <source>
        <dbReference type="SAM" id="Phobius"/>
    </source>
</evidence>
<name>A0A6J7KFH8_9ZZZZ</name>
<proteinExistence type="predicted"/>
<keyword evidence="1" id="KW-1133">Transmembrane helix</keyword>
<keyword evidence="1" id="KW-0812">Transmembrane</keyword>
<sequence length="126" mass="14059">MHESKTAPTNQNIVLTMSELISDDAKKSATRADVMMLAVTTETEFSKLRSWISARFDTVEADFAKVDARFDKVDARFDKVDARFDKMSTENTHNTNQLLRRNTAQVLSLAISAFGVIAALVANIIF</sequence>
<reference evidence="3" key="1">
    <citation type="submission" date="2020-05" db="EMBL/GenBank/DDBJ databases">
        <authorList>
            <person name="Chiriac C."/>
            <person name="Salcher M."/>
            <person name="Ghai R."/>
            <person name="Kavagutti S V."/>
        </authorList>
    </citation>
    <scope>NUCLEOTIDE SEQUENCE</scope>
</reference>
<dbReference type="AlphaFoldDB" id="A0A6J7KFH8"/>
<gene>
    <name evidence="2" type="ORF">UFOPK3573_00995</name>
    <name evidence="3" type="ORF">UFOPK3879_00153</name>
</gene>
<accession>A0A6J7KFH8</accession>
<dbReference type="EMBL" id="CAFBMJ010000085">
    <property type="protein sequence ID" value="CAB4907239.1"/>
    <property type="molecule type" value="Genomic_DNA"/>
</dbReference>
<dbReference type="EMBL" id="CAFBNR010000004">
    <property type="protein sequence ID" value="CAB4954337.1"/>
    <property type="molecule type" value="Genomic_DNA"/>
</dbReference>
<evidence type="ECO:0000313" key="2">
    <source>
        <dbReference type="EMBL" id="CAB4907239.1"/>
    </source>
</evidence>
<dbReference type="Gene3D" id="3.90.20.10">
    <property type="match status" value="1"/>
</dbReference>
<organism evidence="3">
    <name type="scientific">freshwater metagenome</name>
    <dbReference type="NCBI Taxonomy" id="449393"/>
    <lineage>
        <taxon>unclassified sequences</taxon>
        <taxon>metagenomes</taxon>
        <taxon>ecological metagenomes</taxon>
    </lineage>
</organism>
<keyword evidence="1" id="KW-0472">Membrane</keyword>
<protein>
    <submittedName>
        <fullName evidence="3">Unannotated protein</fullName>
    </submittedName>
</protein>
<evidence type="ECO:0000313" key="3">
    <source>
        <dbReference type="EMBL" id="CAB4954337.1"/>
    </source>
</evidence>